<dbReference type="PANTHER" id="PTHR46630:SF1">
    <property type="entry name" value="TETRATRICOPEPTIDE REPEAT PROTEIN 29"/>
    <property type="match status" value="1"/>
</dbReference>
<dbReference type="Gene3D" id="1.25.40.10">
    <property type="entry name" value="Tetratricopeptide repeat domain"/>
    <property type="match status" value="3"/>
</dbReference>
<dbReference type="SMART" id="SM00530">
    <property type="entry name" value="HTH_XRE"/>
    <property type="match status" value="1"/>
</dbReference>
<comment type="similarity">
    <text evidence="5">Belongs to the Rap family.</text>
</comment>
<sequence length="460" mass="51591">MPSLETANVGKAVAARVGTNIREVRTKLNMTQAQLAAPEFSISYISAIERGKIRPSLKALSILARRLDVPLTFLLEGSPAGAAEARAVGYSPADTGPDQRVDVDLVQASVLVEQGSYLEAEELLVPIQPERITTEQVYRLYLLRGQIHLGSREYQEAVVDLRAAIGQGEAINDSELTERARNLLGKAYFLLYNYTLAMENHHRCFTAIENGQITDPVFSLEVFSNLANDYFRLGDLEKSIEFYNRALDMLNAMSRDSKSFARKYIEISQHYKTVGKLAMAREYALRSLAIYEMRDEQRLVGLTHQRLGKALEKKNDLTSAENEYRQAIAIERELNDEITASLCHTSLAELLLKRGEVEEAQREASQALEFARSSEDAQTQGQSLITLAQIYHQKSDFAQADAYFTQALDLLDASNAHEIAASAYFRFANLLEERGEVQRSLSAIKKAYEHQRLGKRGDLE</sequence>
<dbReference type="SUPFAM" id="SSF48452">
    <property type="entry name" value="TPR-like"/>
    <property type="match status" value="2"/>
</dbReference>
<evidence type="ECO:0000256" key="6">
    <source>
        <dbReference type="PROSITE-ProRule" id="PRU00339"/>
    </source>
</evidence>
<feature type="repeat" description="TPR" evidence="6">
    <location>
        <begin position="220"/>
        <end position="253"/>
    </location>
</feature>
<keyword evidence="3" id="KW-0677">Repeat</keyword>
<reference evidence="8 9" key="1">
    <citation type="journal article" date="2021" name="Int. J. Syst. Evol. Microbiol.">
        <title>Reticulibacter mediterranei gen. nov., sp. nov., within the new family Reticulibacteraceae fam. nov., and Ktedonospora formicarum gen. nov., sp. nov., Ktedonobacter robiniae sp. nov., Dictyobacter formicarum sp. nov. and Dictyobacter arantiisoli sp. nov., belonging to the class Ktedonobacteria.</title>
        <authorList>
            <person name="Yabe S."/>
            <person name="Zheng Y."/>
            <person name="Wang C.M."/>
            <person name="Sakai Y."/>
            <person name="Abe K."/>
            <person name="Yokota A."/>
            <person name="Donadio S."/>
            <person name="Cavaletti L."/>
            <person name="Monciardini P."/>
        </authorList>
    </citation>
    <scope>NUCLEOTIDE SEQUENCE [LARGE SCALE GENOMIC DNA]</scope>
    <source>
        <strain evidence="8 9">SOSP1-30</strain>
    </source>
</reference>
<protein>
    <recommendedName>
        <fullName evidence="7">HTH cro/C1-type domain-containing protein</fullName>
    </recommendedName>
</protein>
<evidence type="ECO:0000313" key="8">
    <source>
        <dbReference type="EMBL" id="GHO53997.1"/>
    </source>
</evidence>
<dbReference type="InterPro" id="IPR011990">
    <property type="entry name" value="TPR-like_helical_dom_sf"/>
</dbReference>
<evidence type="ECO:0000256" key="5">
    <source>
        <dbReference type="ARBA" id="ARBA00038253"/>
    </source>
</evidence>
<proteinExistence type="inferred from homology"/>
<comment type="caution">
    <text evidence="8">The sequence shown here is derived from an EMBL/GenBank/DDBJ whole genome shotgun (WGS) entry which is preliminary data.</text>
</comment>
<feature type="domain" description="HTH cro/C1-type" evidence="7">
    <location>
        <begin position="21"/>
        <end position="74"/>
    </location>
</feature>
<keyword evidence="4 6" id="KW-0802">TPR repeat</keyword>
<evidence type="ECO:0000313" key="9">
    <source>
        <dbReference type="Proteomes" id="UP000654345"/>
    </source>
</evidence>
<evidence type="ECO:0000256" key="4">
    <source>
        <dbReference type="ARBA" id="ARBA00022803"/>
    </source>
</evidence>
<evidence type="ECO:0000256" key="2">
    <source>
        <dbReference type="ARBA" id="ARBA00022490"/>
    </source>
</evidence>
<dbReference type="Pfam" id="PF13181">
    <property type="entry name" value="TPR_8"/>
    <property type="match status" value="1"/>
</dbReference>
<dbReference type="Pfam" id="PF07719">
    <property type="entry name" value="TPR_2"/>
    <property type="match status" value="1"/>
</dbReference>
<dbReference type="SUPFAM" id="SSF47413">
    <property type="entry name" value="lambda repressor-like DNA-binding domains"/>
    <property type="match status" value="1"/>
</dbReference>
<dbReference type="RefSeq" id="WP_201370759.1">
    <property type="nucleotide sequence ID" value="NZ_BNJG01000001.1"/>
</dbReference>
<dbReference type="Pfam" id="PF13424">
    <property type="entry name" value="TPR_12"/>
    <property type="match status" value="1"/>
</dbReference>
<keyword evidence="9" id="KW-1185">Reference proteome</keyword>
<gene>
    <name evidence="8" type="ORF">KSB_24720</name>
</gene>
<organism evidence="8 9">
    <name type="scientific">Ktedonobacter robiniae</name>
    <dbReference type="NCBI Taxonomy" id="2778365"/>
    <lineage>
        <taxon>Bacteria</taxon>
        <taxon>Bacillati</taxon>
        <taxon>Chloroflexota</taxon>
        <taxon>Ktedonobacteria</taxon>
        <taxon>Ktedonobacterales</taxon>
        <taxon>Ktedonobacteraceae</taxon>
        <taxon>Ktedonobacter</taxon>
    </lineage>
</organism>
<comment type="subcellular location">
    <subcellularLocation>
        <location evidence="1">Cytoplasm</location>
    </subcellularLocation>
</comment>
<dbReference type="InterPro" id="IPR001387">
    <property type="entry name" value="Cro/C1-type_HTH"/>
</dbReference>
<dbReference type="Gene3D" id="1.10.260.40">
    <property type="entry name" value="lambda repressor-like DNA-binding domains"/>
    <property type="match status" value="1"/>
</dbReference>
<dbReference type="InterPro" id="IPR019734">
    <property type="entry name" value="TPR_rpt"/>
</dbReference>
<dbReference type="PROSITE" id="PS50943">
    <property type="entry name" value="HTH_CROC1"/>
    <property type="match status" value="1"/>
</dbReference>
<dbReference type="InterPro" id="IPR010982">
    <property type="entry name" value="Lambda_DNA-bd_dom_sf"/>
</dbReference>
<feature type="repeat" description="TPR" evidence="6">
    <location>
        <begin position="381"/>
        <end position="414"/>
    </location>
</feature>
<dbReference type="EMBL" id="BNJG01000001">
    <property type="protein sequence ID" value="GHO53997.1"/>
    <property type="molecule type" value="Genomic_DNA"/>
</dbReference>
<accession>A0ABQ3UNL9</accession>
<dbReference type="InterPro" id="IPR051476">
    <property type="entry name" value="Bac_ResReg_Asp_Phosphatase"/>
</dbReference>
<dbReference type="Proteomes" id="UP000654345">
    <property type="component" value="Unassembled WGS sequence"/>
</dbReference>
<evidence type="ECO:0000256" key="3">
    <source>
        <dbReference type="ARBA" id="ARBA00022737"/>
    </source>
</evidence>
<dbReference type="CDD" id="cd00093">
    <property type="entry name" value="HTH_XRE"/>
    <property type="match status" value="1"/>
</dbReference>
<keyword evidence="2" id="KW-0963">Cytoplasm</keyword>
<name>A0ABQ3UNL9_9CHLR</name>
<dbReference type="Pfam" id="PF01381">
    <property type="entry name" value="HTH_3"/>
    <property type="match status" value="1"/>
</dbReference>
<evidence type="ECO:0000256" key="1">
    <source>
        <dbReference type="ARBA" id="ARBA00004496"/>
    </source>
</evidence>
<dbReference type="InterPro" id="IPR013105">
    <property type="entry name" value="TPR_2"/>
</dbReference>
<dbReference type="SMART" id="SM00028">
    <property type="entry name" value="TPR"/>
    <property type="match status" value="7"/>
</dbReference>
<evidence type="ECO:0000259" key="7">
    <source>
        <dbReference type="PROSITE" id="PS50943"/>
    </source>
</evidence>
<dbReference type="PROSITE" id="PS50005">
    <property type="entry name" value="TPR"/>
    <property type="match status" value="2"/>
</dbReference>
<dbReference type="PANTHER" id="PTHR46630">
    <property type="entry name" value="TETRATRICOPEPTIDE REPEAT PROTEIN 29"/>
    <property type="match status" value="1"/>
</dbReference>